<sequence length="419" mass="45727">MDDMPDPGYFREDMLLYTFAARNFAPSKKDAFQQLVYDIEAMLDGHINDIANHISRFGIHTGRQQLLDQHKNRALLRIEGGFDLNPGELATALSGVQEPPELRQIYSSTVLPHKMKAKLQSAPRYNGFVVDEVASKNVGTKQHTTGVLGANSSSSMHTTGGIGAIPYREWMQPVEEMANDHFRLRDIQQMQRNSMHRRAVAAQRSMSSMNTIQTIPDGTPCGSVMNGIDGHSPAQQDPQDHLPTRSVLPLSRSGIYNAISSTPSVSPQSSTSPSPPNSTSSSSSNNNNNAAAAAASRSAHLGSKTSLVHSTTSQIVEPASGHASPASQLPPQPPPNKKKSPVKFQLPSKAAFLPPHPKSILKAPPTSTIQSSIRPAGRHAENRPLNDRSNWQQDERDNGQLQYFGMEQLRPDDEHDGIF</sequence>
<reference evidence="2" key="1">
    <citation type="journal article" date="2020" name="Stud. Mycol.">
        <title>101 Dothideomycetes genomes: a test case for predicting lifestyles and emergence of pathogens.</title>
        <authorList>
            <person name="Haridas S."/>
            <person name="Albert R."/>
            <person name="Binder M."/>
            <person name="Bloem J."/>
            <person name="Labutti K."/>
            <person name="Salamov A."/>
            <person name="Andreopoulos B."/>
            <person name="Baker S."/>
            <person name="Barry K."/>
            <person name="Bills G."/>
            <person name="Bluhm B."/>
            <person name="Cannon C."/>
            <person name="Castanera R."/>
            <person name="Culley D."/>
            <person name="Daum C."/>
            <person name="Ezra D."/>
            <person name="Gonzalez J."/>
            <person name="Henrissat B."/>
            <person name="Kuo A."/>
            <person name="Liang C."/>
            <person name="Lipzen A."/>
            <person name="Lutzoni F."/>
            <person name="Magnuson J."/>
            <person name="Mondo S."/>
            <person name="Nolan M."/>
            <person name="Ohm R."/>
            <person name="Pangilinan J."/>
            <person name="Park H.-J."/>
            <person name="Ramirez L."/>
            <person name="Alfaro M."/>
            <person name="Sun H."/>
            <person name="Tritt A."/>
            <person name="Yoshinaga Y."/>
            <person name="Zwiers L.-H."/>
            <person name="Turgeon B."/>
            <person name="Goodwin S."/>
            <person name="Spatafora J."/>
            <person name="Crous P."/>
            <person name="Grigoriev I."/>
        </authorList>
    </citation>
    <scope>NUCLEOTIDE SEQUENCE</scope>
    <source>
        <strain evidence="2">SCOH1-5</strain>
    </source>
</reference>
<evidence type="ECO:0000256" key="1">
    <source>
        <dbReference type="SAM" id="MobiDB-lite"/>
    </source>
</evidence>
<feature type="region of interest" description="Disordered" evidence="1">
    <location>
        <begin position="258"/>
        <end position="399"/>
    </location>
</feature>
<dbReference type="OrthoDB" id="10053569at2759"/>
<accession>A0A6A6FG86</accession>
<name>A0A6A6FG86_9PEZI</name>
<organism evidence="2 3">
    <name type="scientific">Cercospora zeae-maydis SCOH1-5</name>
    <dbReference type="NCBI Taxonomy" id="717836"/>
    <lineage>
        <taxon>Eukaryota</taxon>
        <taxon>Fungi</taxon>
        <taxon>Dikarya</taxon>
        <taxon>Ascomycota</taxon>
        <taxon>Pezizomycotina</taxon>
        <taxon>Dothideomycetes</taxon>
        <taxon>Dothideomycetidae</taxon>
        <taxon>Mycosphaerellales</taxon>
        <taxon>Mycosphaerellaceae</taxon>
        <taxon>Cercospora</taxon>
    </lineage>
</organism>
<feature type="compositionally biased region" description="Polar residues" evidence="1">
    <location>
        <begin position="204"/>
        <end position="216"/>
    </location>
</feature>
<keyword evidence="3" id="KW-1185">Reference proteome</keyword>
<evidence type="ECO:0000313" key="3">
    <source>
        <dbReference type="Proteomes" id="UP000799539"/>
    </source>
</evidence>
<feature type="compositionally biased region" description="Low complexity" evidence="1">
    <location>
        <begin position="260"/>
        <end position="299"/>
    </location>
</feature>
<dbReference type="Proteomes" id="UP000799539">
    <property type="component" value="Unassembled WGS sequence"/>
</dbReference>
<evidence type="ECO:0000313" key="2">
    <source>
        <dbReference type="EMBL" id="KAF2212403.1"/>
    </source>
</evidence>
<gene>
    <name evidence="2" type="ORF">CERZMDRAFT_97677</name>
</gene>
<proteinExistence type="predicted"/>
<feature type="region of interest" description="Disordered" evidence="1">
    <location>
        <begin position="202"/>
        <end position="246"/>
    </location>
</feature>
<protein>
    <submittedName>
        <fullName evidence="2">Uncharacterized protein</fullName>
    </submittedName>
</protein>
<dbReference type="EMBL" id="ML992673">
    <property type="protein sequence ID" value="KAF2212403.1"/>
    <property type="molecule type" value="Genomic_DNA"/>
</dbReference>
<dbReference type="AlphaFoldDB" id="A0A6A6FG86"/>
<feature type="compositionally biased region" description="Polar residues" evidence="1">
    <location>
        <begin position="303"/>
        <end position="315"/>
    </location>
</feature>